<evidence type="ECO:0000256" key="1">
    <source>
        <dbReference type="ARBA" id="ARBA00022553"/>
    </source>
</evidence>
<sequence length="132" mass="14701">MPNRDDKVIAVVEDNDPFRESMQKLITLLGYTVVDFPSAASFLASPFVDRTACLVADVNMPGMTGPELHRHLKDAGYRIPTILVTAYPDEVVRDRALKDGVHCYLCKPVDDEHLERCLGSAVQRAEPPDQHP</sequence>
<dbReference type="InterPro" id="IPR001789">
    <property type="entry name" value="Sig_transdc_resp-reg_receiver"/>
</dbReference>
<dbReference type="EMBL" id="SPQS01000007">
    <property type="protein sequence ID" value="TFV75825.1"/>
    <property type="molecule type" value="Genomic_DNA"/>
</dbReference>
<dbReference type="Gene3D" id="3.40.50.2300">
    <property type="match status" value="1"/>
</dbReference>
<name>A0A4Y9PBT8_9BRAD</name>
<dbReference type="PANTHER" id="PTHR44591">
    <property type="entry name" value="STRESS RESPONSE REGULATOR PROTEIN 1"/>
    <property type="match status" value="1"/>
</dbReference>
<accession>A0A4Y9PBT8</accession>
<dbReference type="SMART" id="SM00448">
    <property type="entry name" value="REC"/>
    <property type="match status" value="1"/>
</dbReference>
<protein>
    <submittedName>
        <fullName evidence="4">Response regulator</fullName>
    </submittedName>
</protein>
<evidence type="ECO:0000313" key="5">
    <source>
        <dbReference type="Proteomes" id="UP000297700"/>
    </source>
</evidence>
<reference evidence="4 5" key="1">
    <citation type="submission" date="2019-03" db="EMBL/GenBank/DDBJ databases">
        <title>Bradyrhizobium strains diversity.</title>
        <authorList>
            <person name="Urquiaga M.C.O."/>
            <person name="Hungria M."/>
            <person name="Delamuta J.R.M."/>
            <person name="Klepa M.S."/>
        </authorList>
    </citation>
    <scope>NUCLEOTIDE SEQUENCE [LARGE SCALE GENOMIC DNA]</scope>
    <source>
        <strain evidence="4 5">CNPSo 3426</strain>
    </source>
</reference>
<comment type="caution">
    <text evidence="4">The sequence shown here is derived from an EMBL/GenBank/DDBJ whole genome shotgun (WGS) entry which is preliminary data.</text>
</comment>
<dbReference type="Proteomes" id="UP000297700">
    <property type="component" value="Unassembled WGS sequence"/>
</dbReference>
<feature type="domain" description="Response regulatory" evidence="3">
    <location>
        <begin position="8"/>
        <end position="122"/>
    </location>
</feature>
<organism evidence="4 5">
    <name type="scientific">Bradyrhizobium frederickii</name>
    <dbReference type="NCBI Taxonomy" id="2560054"/>
    <lineage>
        <taxon>Bacteria</taxon>
        <taxon>Pseudomonadati</taxon>
        <taxon>Pseudomonadota</taxon>
        <taxon>Alphaproteobacteria</taxon>
        <taxon>Hyphomicrobiales</taxon>
        <taxon>Nitrobacteraceae</taxon>
        <taxon>Bradyrhizobium</taxon>
    </lineage>
</organism>
<dbReference type="AlphaFoldDB" id="A0A4Y9PBT8"/>
<proteinExistence type="predicted"/>
<dbReference type="SUPFAM" id="SSF52172">
    <property type="entry name" value="CheY-like"/>
    <property type="match status" value="1"/>
</dbReference>
<dbReference type="InterPro" id="IPR050595">
    <property type="entry name" value="Bact_response_regulator"/>
</dbReference>
<dbReference type="PANTHER" id="PTHR44591:SF25">
    <property type="entry name" value="CHEMOTAXIS TWO-COMPONENT RESPONSE REGULATOR"/>
    <property type="match status" value="1"/>
</dbReference>
<dbReference type="PROSITE" id="PS50110">
    <property type="entry name" value="RESPONSE_REGULATORY"/>
    <property type="match status" value="1"/>
</dbReference>
<feature type="modified residue" description="4-aspartylphosphate" evidence="2">
    <location>
        <position position="57"/>
    </location>
</feature>
<dbReference type="InterPro" id="IPR011006">
    <property type="entry name" value="CheY-like_superfamily"/>
</dbReference>
<evidence type="ECO:0000256" key="2">
    <source>
        <dbReference type="PROSITE-ProRule" id="PRU00169"/>
    </source>
</evidence>
<dbReference type="Pfam" id="PF00072">
    <property type="entry name" value="Response_reg"/>
    <property type="match status" value="1"/>
</dbReference>
<dbReference type="GO" id="GO:0000160">
    <property type="term" value="P:phosphorelay signal transduction system"/>
    <property type="evidence" value="ECO:0007669"/>
    <property type="project" value="InterPro"/>
</dbReference>
<dbReference type="RefSeq" id="WP_135164152.1">
    <property type="nucleotide sequence ID" value="NZ_SPQS01000007.1"/>
</dbReference>
<gene>
    <name evidence="4" type="ORF">E4K64_14650</name>
</gene>
<keyword evidence="1 2" id="KW-0597">Phosphoprotein</keyword>
<evidence type="ECO:0000259" key="3">
    <source>
        <dbReference type="PROSITE" id="PS50110"/>
    </source>
</evidence>
<evidence type="ECO:0000313" key="4">
    <source>
        <dbReference type="EMBL" id="TFV75825.1"/>
    </source>
</evidence>